<dbReference type="PROSITE" id="PS51257">
    <property type="entry name" value="PROKAR_LIPOPROTEIN"/>
    <property type="match status" value="1"/>
</dbReference>
<dbReference type="EMBL" id="UYRT01096906">
    <property type="protein sequence ID" value="VDN41032.1"/>
    <property type="molecule type" value="Genomic_DNA"/>
</dbReference>
<sequence length="148" mass="15476">MGGRPVPCGQMGTGGCPFKGMAGANANMPANFASGPGVSSQKPGAASGFSMCPFKGMGGGSPLCPFAAMMGQNPTPVASSSGNNAPQESAPQPAFPGMLEASLTLTGPEKSWYFRRFLLDYTCFKKSIPFRERAVSRVKDYDFYLGKL</sequence>
<feature type="compositionally biased region" description="Polar residues" evidence="1">
    <location>
        <begin position="75"/>
        <end position="90"/>
    </location>
</feature>
<reference evidence="2 3" key="2">
    <citation type="submission" date="2018-11" db="EMBL/GenBank/DDBJ databases">
        <authorList>
            <consortium name="Pathogen Informatics"/>
        </authorList>
    </citation>
    <scope>NUCLEOTIDE SEQUENCE [LARGE SCALE GENOMIC DNA]</scope>
</reference>
<protein>
    <submittedName>
        <fullName evidence="4">NUP50 domain-containing protein</fullName>
    </submittedName>
</protein>
<evidence type="ECO:0000256" key="1">
    <source>
        <dbReference type="SAM" id="MobiDB-lite"/>
    </source>
</evidence>
<dbReference type="WBParaSite" id="GPUH_0002316001-mRNA-1">
    <property type="protein sequence ID" value="GPUH_0002316001-mRNA-1"/>
    <property type="gene ID" value="GPUH_0002316001"/>
</dbReference>
<reference evidence="4" key="1">
    <citation type="submission" date="2016-06" db="UniProtKB">
        <authorList>
            <consortium name="WormBaseParasite"/>
        </authorList>
    </citation>
    <scope>IDENTIFICATION</scope>
</reference>
<organism evidence="4">
    <name type="scientific">Gongylonema pulchrum</name>
    <dbReference type="NCBI Taxonomy" id="637853"/>
    <lineage>
        <taxon>Eukaryota</taxon>
        <taxon>Metazoa</taxon>
        <taxon>Ecdysozoa</taxon>
        <taxon>Nematoda</taxon>
        <taxon>Chromadorea</taxon>
        <taxon>Rhabditida</taxon>
        <taxon>Spirurina</taxon>
        <taxon>Spiruromorpha</taxon>
        <taxon>Spiruroidea</taxon>
        <taxon>Gongylonematidae</taxon>
        <taxon>Gongylonema</taxon>
    </lineage>
</organism>
<gene>
    <name evidence="2" type="ORF">GPUH_LOCUS23131</name>
</gene>
<feature type="region of interest" description="Disordered" evidence="1">
    <location>
        <begin position="75"/>
        <end position="94"/>
    </location>
</feature>
<dbReference type="Proteomes" id="UP000271098">
    <property type="component" value="Unassembled WGS sequence"/>
</dbReference>
<dbReference type="AlphaFoldDB" id="A0A183EQ90"/>
<evidence type="ECO:0000313" key="4">
    <source>
        <dbReference type="WBParaSite" id="GPUH_0002316001-mRNA-1"/>
    </source>
</evidence>
<evidence type="ECO:0000313" key="2">
    <source>
        <dbReference type="EMBL" id="VDN41032.1"/>
    </source>
</evidence>
<name>A0A183EQ90_9BILA</name>
<accession>A0A183EQ90</accession>
<proteinExistence type="predicted"/>
<evidence type="ECO:0000313" key="3">
    <source>
        <dbReference type="Proteomes" id="UP000271098"/>
    </source>
</evidence>
<keyword evidence="3" id="KW-1185">Reference proteome</keyword>